<dbReference type="AlphaFoldDB" id="A0A9D4F1G0"/>
<name>A0A9D4F1G0_DREPO</name>
<organism evidence="1 2">
    <name type="scientific">Dreissena polymorpha</name>
    <name type="common">Zebra mussel</name>
    <name type="synonym">Mytilus polymorpha</name>
    <dbReference type="NCBI Taxonomy" id="45954"/>
    <lineage>
        <taxon>Eukaryota</taxon>
        <taxon>Metazoa</taxon>
        <taxon>Spiralia</taxon>
        <taxon>Lophotrochozoa</taxon>
        <taxon>Mollusca</taxon>
        <taxon>Bivalvia</taxon>
        <taxon>Autobranchia</taxon>
        <taxon>Heteroconchia</taxon>
        <taxon>Euheterodonta</taxon>
        <taxon>Imparidentia</taxon>
        <taxon>Neoheterodontei</taxon>
        <taxon>Myida</taxon>
        <taxon>Dreissenoidea</taxon>
        <taxon>Dreissenidae</taxon>
        <taxon>Dreissena</taxon>
    </lineage>
</organism>
<proteinExistence type="predicted"/>
<accession>A0A9D4F1G0</accession>
<evidence type="ECO:0000313" key="2">
    <source>
        <dbReference type="Proteomes" id="UP000828390"/>
    </source>
</evidence>
<protein>
    <submittedName>
        <fullName evidence="1">Uncharacterized protein</fullName>
    </submittedName>
</protein>
<keyword evidence="2" id="KW-1185">Reference proteome</keyword>
<dbReference type="Proteomes" id="UP000828390">
    <property type="component" value="Unassembled WGS sequence"/>
</dbReference>
<reference evidence="1" key="1">
    <citation type="journal article" date="2019" name="bioRxiv">
        <title>The Genome of the Zebra Mussel, Dreissena polymorpha: A Resource for Invasive Species Research.</title>
        <authorList>
            <person name="McCartney M.A."/>
            <person name="Auch B."/>
            <person name="Kono T."/>
            <person name="Mallez S."/>
            <person name="Zhang Y."/>
            <person name="Obille A."/>
            <person name="Becker A."/>
            <person name="Abrahante J.E."/>
            <person name="Garbe J."/>
            <person name="Badalamenti J.P."/>
            <person name="Herman A."/>
            <person name="Mangelson H."/>
            <person name="Liachko I."/>
            <person name="Sullivan S."/>
            <person name="Sone E.D."/>
            <person name="Koren S."/>
            <person name="Silverstein K.A.T."/>
            <person name="Beckman K.B."/>
            <person name="Gohl D.M."/>
        </authorList>
    </citation>
    <scope>NUCLEOTIDE SEQUENCE</scope>
    <source>
        <strain evidence="1">Duluth1</strain>
        <tissue evidence="1">Whole animal</tissue>
    </source>
</reference>
<reference evidence="1" key="2">
    <citation type="submission" date="2020-11" db="EMBL/GenBank/DDBJ databases">
        <authorList>
            <person name="McCartney M.A."/>
            <person name="Auch B."/>
            <person name="Kono T."/>
            <person name="Mallez S."/>
            <person name="Becker A."/>
            <person name="Gohl D.M."/>
            <person name="Silverstein K.A.T."/>
            <person name="Koren S."/>
            <person name="Bechman K.B."/>
            <person name="Herman A."/>
            <person name="Abrahante J.E."/>
            <person name="Garbe J."/>
        </authorList>
    </citation>
    <scope>NUCLEOTIDE SEQUENCE</scope>
    <source>
        <strain evidence="1">Duluth1</strain>
        <tissue evidence="1">Whole animal</tissue>
    </source>
</reference>
<comment type="caution">
    <text evidence="1">The sequence shown here is derived from an EMBL/GenBank/DDBJ whole genome shotgun (WGS) entry which is preliminary data.</text>
</comment>
<gene>
    <name evidence="1" type="ORF">DPMN_166411</name>
</gene>
<sequence length="82" mass="8840">MPNNANNLQYPSIRPGNLLHKTSVTLALCDVTSNFLMYGSHAEESSIFLWDNVTSSRIATFTLGEGVRTPPCVGQVNDNGVG</sequence>
<dbReference type="EMBL" id="JAIWYP010000008">
    <property type="protein sequence ID" value="KAH3788276.1"/>
    <property type="molecule type" value="Genomic_DNA"/>
</dbReference>
<evidence type="ECO:0000313" key="1">
    <source>
        <dbReference type="EMBL" id="KAH3788276.1"/>
    </source>
</evidence>